<dbReference type="InterPro" id="IPR002938">
    <property type="entry name" value="FAD-bd"/>
</dbReference>
<evidence type="ECO:0000259" key="5">
    <source>
        <dbReference type="Pfam" id="PF01494"/>
    </source>
</evidence>
<dbReference type="Gene3D" id="3.50.50.60">
    <property type="entry name" value="FAD/NAD(P)-binding domain"/>
    <property type="match status" value="1"/>
</dbReference>
<organism evidence="6">
    <name type="scientific">Pseudomonas reinekei</name>
    <dbReference type="NCBI Taxonomy" id="395598"/>
    <lineage>
        <taxon>Bacteria</taxon>
        <taxon>Pseudomonadati</taxon>
        <taxon>Pseudomonadota</taxon>
        <taxon>Gammaproteobacteria</taxon>
        <taxon>Pseudomonadales</taxon>
        <taxon>Pseudomonadaceae</taxon>
        <taxon>Pseudomonas</taxon>
    </lineage>
</organism>
<reference evidence="6" key="3">
    <citation type="journal article" date="2007" name="J. Bacteriol.">
        <title>A gene cluster involved in degradation of substituted salicylates via ortho cleavage in Pseudomonas sp. strain MT1 encodes enzymes specifically adapted for transformation of 4-methylcatechol and 3-methylmuconate.</title>
        <authorList>
            <person name="Camara B."/>
            <person name="Bielecki P."/>
            <person name="Kaminski F."/>
            <person name="Dos Santos V.M."/>
            <person name="Plumeier I."/>
            <person name="Nikodem P."/>
            <person name="Pieper D.H."/>
        </authorList>
    </citation>
    <scope>NUCLEOTIDE SEQUENCE</scope>
    <source>
        <strain evidence="6">MT1</strain>
    </source>
</reference>
<reference evidence="6" key="1">
    <citation type="journal article" date="2003" name="J. Bacteriol.">
        <title>New bacterial pathway for 4- and 5-chlorosalicylate degradation via 4-chlorocatechol and maleylacetate in Pseudomonas sp. strain MT1.</title>
        <authorList>
            <person name="Nikodem P."/>
            <person name="Hecht V."/>
            <person name="Schlomann M."/>
            <person name="Pieper D.H."/>
        </authorList>
    </citation>
    <scope>NUCLEOTIDE SEQUENCE</scope>
    <source>
        <strain evidence="6">MT1</strain>
    </source>
</reference>
<dbReference type="GO" id="GO:0044550">
    <property type="term" value="P:secondary metabolite biosynthetic process"/>
    <property type="evidence" value="ECO:0007669"/>
    <property type="project" value="TreeGrafter"/>
</dbReference>
<feature type="domain" description="FAD-binding" evidence="5">
    <location>
        <begin position="12"/>
        <end position="175"/>
    </location>
</feature>
<dbReference type="GO" id="GO:0071949">
    <property type="term" value="F:FAD binding"/>
    <property type="evidence" value="ECO:0007669"/>
    <property type="project" value="InterPro"/>
</dbReference>
<reference evidence="6" key="2">
    <citation type="journal article" date="2007" name="Int. J. Syst. Evol. Microbiol.">
        <title>Pseudomonas reinekei sp. nov., Pseudomonas moorei sp. nov. and Pseudomonas mohnii sp. nov., novel species capable of degrading chlorosalicylates or isopimaric acid.</title>
        <authorList>
            <person name="Camara B."/>
            <person name="Strompl C."/>
            <person name="Verbarg S."/>
            <person name="Sproer C."/>
            <person name="Pieper D.H."/>
            <person name="Tindall B.J."/>
        </authorList>
    </citation>
    <scope>NUCLEOTIDE SEQUENCE</scope>
    <source>
        <strain evidence="6">MT1</strain>
    </source>
</reference>
<dbReference type="PRINTS" id="PR00420">
    <property type="entry name" value="RNGMNOXGNASE"/>
</dbReference>
<evidence type="ECO:0000256" key="3">
    <source>
        <dbReference type="ARBA" id="ARBA00023002"/>
    </source>
</evidence>
<dbReference type="BioCyc" id="MetaCyc:MONOMER-14434"/>
<keyword evidence="2" id="KW-0274">FAD</keyword>
<dbReference type="SUPFAM" id="SSF51905">
    <property type="entry name" value="FAD/NAD(P)-binding domain"/>
    <property type="match status" value="1"/>
</dbReference>
<gene>
    <name evidence="6" type="primary">salA</name>
</gene>
<dbReference type="SUPFAM" id="SSF54373">
    <property type="entry name" value="FAD-linked reductases, C-terminal domain"/>
    <property type="match status" value="1"/>
</dbReference>
<dbReference type="PANTHER" id="PTHR46720">
    <property type="entry name" value="HYDROXYLASE, PUTATIVE (AFU_ORTHOLOGUE AFUA_3G01460)-RELATED"/>
    <property type="match status" value="1"/>
</dbReference>
<dbReference type="GO" id="GO:0018658">
    <property type="term" value="F:salicylate 1-monooxygenase activity"/>
    <property type="evidence" value="ECO:0007669"/>
    <property type="project" value="UniProtKB-EC"/>
</dbReference>
<dbReference type="InterPro" id="IPR017631">
    <property type="entry name" value="Salicylate_mOase"/>
</dbReference>
<dbReference type="Pfam" id="PF01494">
    <property type="entry name" value="FAD_binding_3"/>
    <property type="match status" value="2"/>
</dbReference>
<dbReference type="InterPro" id="IPR051104">
    <property type="entry name" value="FAD_monoxygenase"/>
</dbReference>
<dbReference type="EC" id="1.14.13.1" evidence="4"/>
<dbReference type="EMBL" id="AY944685">
    <property type="protein sequence ID" value="ABH07020.1"/>
    <property type="molecule type" value="Genomic_DNA"/>
</dbReference>
<evidence type="ECO:0000256" key="1">
    <source>
        <dbReference type="ARBA" id="ARBA00022630"/>
    </source>
</evidence>
<dbReference type="AlphaFoldDB" id="Q0VH44"/>
<dbReference type="NCBIfam" id="TIGR03219">
    <property type="entry name" value="salicylate_mono"/>
    <property type="match status" value="1"/>
</dbReference>
<proteinExistence type="predicted"/>
<keyword evidence="3" id="KW-0560">Oxidoreductase</keyword>
<evidence type="ECO:0000256" key="2">
    <source>
        <dbReference type="ARBA" id="ARBA00022827"/>
    </source>
</evidence>
<dbReference type="InterPro" id="IPR036188">
    <property type="entry name" value="FAD/NAD-bd_sf"/>
</dbReference>
<keyword evidence="1" id="KW-0285">Flavoprotein</keyword>
<feature type="domain" description="FAD-binding" evidence="5">
    <location>
        <begin position="307"/>
        <end position="374"/>
    </location>
</feature>
<evidence type="ECO:0000256" key="4">
    <source>
        <dbReference type="NCBIfam" id="TIGR03219"/>
    </source>
</evidence>
<sequence length="464" mass="50712">MNNNSSKQSLRIGIVGGGISGVALALDLCRNSDVEVQLFEAAPAFGEVGAGVAFGANSVRALNGLGIGDAYRKVEDRTPAPWEDVWFEWRHGTGESKYLATTVMPGMGQSTVHRADFLDVLTTHLPAGIAQFNKRAVGVEQNGNEARVTFADGTDYRCDLLIAADGIKSALRAHVLEGINAEPAEPRFTGTCAYRGMIDSDTLRAAYRAKGINTHLVDVPQMYLVKDGHILTFPVKQGRIINVVAFLSDRSSATPQWPADAPWVRKTTQAQMLEDFAEWGEAARTLLECIPEPTYWALHDLAELPGYVHNRVVLIGDAAHAMLPHQGAGAGQGLEDAYFLARLLGDSRLTADNLPAVLTTYDELRRPRACKVQRTSWQAGELYEMRDPEIGADEQALAAKLESRFNWLWNHDPETDVVEARARLGWGNAVRRILIVCAQTGVRPGDTPAQITITRRAMPCELST</sequence>
<accession>Q0VH44</accession>
<protein>
    <recommendedName>
        <fullName evidence="4">Salicylate 1-monooxygenase</fullName>
        <ecNumber evidence="4">1.14.13.1</ecNumber>
    </recommendedName>
</protein>
<evidence type="ECO:0000313" key="6">
    <source>
        <dbReference type="EMBL" id="ABH07020.1"/>
    </source>
</evidence>
<name>Q0VH44_PSERE</name>
<dbReference type="PANTHER" id="PTHR46720:SF3">
    <property type="entry name" value="FAD-BINDING DOMAIN-CONTAINING PROTEIN-RELATED"/>
    <property type="match status" value="1"/>
</dbReference>
<dbReference type="BRENDA" id="1.14.13.1">
    <property type="organism ID" value="10505"/>
</dbReference>